<dbReference type="PROSITE" id="PS50020">
    <property type="entry name" value="WW_DOMAIN_2"/>
    <property type="match status" value="1"/>
</dbReference>
<dbReference type="Pfam" id="PF00595">
    <property type="entry name" value="PDZ"/>
    <property type="match status" value="5"/>
</dbReference>
<dbReference type="SUPFAM" id="SSF50156">
    <property type="entry name" value="PDZ domain-like"/>
    <property type="match status" value="5"/>
</dbReference>
<keyword evidence="6" id="KW-1185">Reference proteome</keyword>
<dbReference type="Gene3D" id="2.30.42.10">
    <property type="match status" value="5"/>
</dbReference>
<feature type="compositionally biased region" description="Low complexity" evidence="2">
    <location>
        <begin position="598"/>
        <end position="612"/>
    </location>
</feature>
<evidence type="ECO:0000313" key="6">
    <source>
        <dbReference type="Proteomes" id="UP001174909"/>
    </source>
</evidence>
<dbReference type="InterPro" id="IPR036020">
    <property type="entry name" value="WW_dom_sf"/>
</dbReference>
<dbReference type="PROSITE" id="PS50106">
    <property type="entry name" value="PDZ"/>
    <property type="match status" value="5"/>
</dbReference>
<feature type="domain" description="PDZ" evidence="4">
    <location>
        <begin position="651"/>
        <end position="733"/>
    </location>
</feature>
<keyword evidence="5" id="KW-0418">Kinase</keyword>
<evidence type="ECO:0000259" key="3">
    <source>
        <dbReference type="PROSITE" id="PS50020"/>
    </source>
</evidence>
<feature type="domain" description="WW" evidence="3">
    <location>
        <begin position="1"/>
        <end position="34"/>
    </location>
</feature>
<feature type="domain" description="PDZ" evidence="4">
    <location>
        <begin position="258"/>
        <end position="321"/>
    </location>
</feature>
<dbReference type="PROSITE" id="PS01159">
    <property type="entry name" value="WW_DOMAIN_1"/>
    <property type="match status" value="1"/>
</dbReference>
<feature type="domain" description="PDZ" evidence="4">
    <location>
        <begin position="494"/>
        <end position="577"/>
    </location>
</feature>
<evidence type="ECO:0000313" key="5">
    <source>
        <dbReference type="EMBL" id="CAI8036974.1"/>
    </source>
</evidence>
<reference evidence="5" key="1">
    <citation type="submission" date="2023-03" db="EMBL/GenBank/DDBJ databases">
        <authorList>
            <person name="Steffen K."/>
            <person name="Cardenas P."/>
        </authorList>
    </citation>
    <scope>NUCLEOTIDE SEQUENCE</scope>
</reference>
<dbReference type="Gene3D" id="2.20.70.10">
    <property type="match status" value="1"/>
</dbReference>
<keyword evidence="5" id="KW-0808">Transferase</keyword>
<dbReference type="GO" id="GO:0005737">
    <property type="term" value="C:cytoplasm"/>
    <property type="evidence" value="ECO:0007669"/>
    <property type="project" value="TreeGrafter"/>
</dbReference>
<dbReference type="PANTHER" id="PTHR10316:SF40">
    <property type="entry name" value="LD27118P"/>
    <property type="match status" value="1"/>
</dbReference>
<dbReference type="CDD" id="cd06732">
    <property type="entry name" value="PDZ2_MAGI-1_3-like"/>
    <property type="match status" value="1"/>
</dbReference>
<feature type="compositionally biased region" description="Pro residues" evidence="2">
    <location>
        <begin position="613"/>
        <end position="624"/>
    </location>
</feature>
<dbReference type="FunFam" id="2.20.70.10:FF:000001">
    <property type="entry name" value="Membrane-associated guanylate kinase, WW and PDZ domain-containing protein 1"/>
    <property type="match status" value="1"/>
</dbReference>
<sequence>MELPYGWEKVNDPQFGTYYINHVERTTQYENPVTEAKRKYAGAQLPNRQGPPYMANERGLPPMRAPPPTFQSAAAMEKQLEAEAAARWPEAGLDHQDSGGYPYPYPYVVPHNMDHQEPDLEAELQGDTLTVSLLKTTSGFGFTIIGGDNAGELLQIKNIVQGSIADCDGRLRVGDVLVRINGISVLSYSHKKVVELFQSIPLDTDVQIEVRRGYPLPGGEELPPYAPDIPARQYNDAVPPGPAHFQSPPPMMQPEKMVVSIVKGPLGFGFSLGEGPMGPVVKQIMDHPRCAQLREGDIILEVNGEQVRTYMHSDLVTVLKRCPRGNQATFTLLRHPQEYGDYNGQETLPHYAGSADGYTIDGYAGGPSNHTVNEPFTVQEVRLMRQVSGFGFRIIGGKEEGSQATVGAIVPGGAADVDGRLQVGDEITLINGLSVVDAPHQNVIGAMGEAAAQGEVVLKIRRKMPLPESLPPTHGEVGPMQADEELPPPPGVREVEIDRPNIQTSFGFVLQSNTLRPGCMICRLVPGSPAETCGLLHVDDELLAVNGQDVSQMDHSDIVSLIKSSGMSIHLTVQQPDPGEMDYPDGQQMGNGWDIHQGQEGSGYPQQQQQPYPDYPLPTGPPSSVPQHQEEDVGPQITADIDSDEDEEIHHIDIHRDGHGFGFSIRGGAEYNAPLCVLRMAEGGAAERDGRLRVGDELLEVNGNSTEGMLHSDAITIIKHGGDVVKLIVRRVGDSGMSNSADKSYNPADLRGSEGQPPSPRGASANDRYTQEYLNSLARSRGGYR</sequence>
<dbReference type="EMBL" id="CASHTH010002909">
    <property type="protein sequence ID" value="CAI8036974.1"/>
    <property type="molecule type" value="Genomic_DNA"/>
</dbReference>
<feature type="region of interest" description="Disordered" evidence="2">
    <location>
        <begin position="736"/>
        <end position="785"/>
    </location>
</feature>
<accession>A0AA35SWI5</accession>
<dbReference type="SUPFAM" id="SSF51045">
    <property type="entry name" value="WW domain"/>
    <property type="match status" value="1"/>
</dbReference>
<keyword evidence="1" id="KW-0677">Repeat</keyword>
<comment type="caution">
    <text evidence="5">The sequence shown here is derived from an EMBL/GenBank/DDBJ whole genome shotgun (WGS) entry which is preliminary data.</text>
</comment>
<dbReference type="AlphaFoldDB" id="A0AA35SWI5"/>
<feature type="domain" description="PDZ" evidence="4">
    <location>
        <begin position="380"/>
        <end position="462"/>
    </location>
</feature>
<gene>
    <name evidence="5" type="ORF">GBAR_LOCUS20701</name>
</gene>
<dbReference type="SMART" id="SM00228">
    <property type="entry name" value="PDZ"/>
    <property type="match status" value="5"/>
</dbReference>
<dbReference type="CDD" id="cd06734">
    <property type="entry name" value="PDZ4_MAGI-1_3-like"/>
    <property type="match status" value="1"/>
</dbReference>
<dbReference type="InterPro" id="IPR001478">
    <property type="entry name" value="PDZ"/>
</dbReference>
<dbReference type="InterPro" id="IPR036034">
    <property type="entry name" value="PDZ_sf"/>
</dbReference>
<evidence type="ECO:0000256" key="1">
    <source>
        <dbReference type="ARBA" id="ARBA00022737"/>
    </source>
</evidence>
<evidence type="ECO:0000259" key="4">
    <source>
        <dbReference type="PROSITE" id="PS50106"/>
    </source>
</evidence>
<protein>
    <submittedName>
        <fullName evidence="5">Membrane-associated guanylate kinase, WW and PDZ domain-containing protein 1</fullName>
    </submittedName>
</protein>
<feature type="region of interest" description="Disordered" evidence="2">
    <location>
        <begin position="577"/>
        <end position="633"/>
    </location>
</feature>
<dbReference type="Proteomes" id="UP001174909">
    <property type="component" value="Unassembled WGS sequence"/>
</dbReference>
<dbReference type="CDD" id="cd06735">
    <property type="entry name" value="PDZ5_MAGI-1_3-like"/>
    <property type="match status" value="1"/>
</dbReference>
<name>A0AA35SWI5_GEOBA</name>
<dbReference type="FunFam" id="2.30.42.10:FF:000005">
    <property type="entry name" value="Membrane associated guanylate kinase, WW and PDZ domain containing 1"/>
    <property type="match status" value="1"/>
</dbReference>
<dbReference type="Pfam" id="PF00397">
    <property type="entry name" value="WW"/>
    <property type="match status" value="1"/>
</dbReference>
<dbReference type="InterPro" id="IPR001202">
    <property type="entry name" value="WW_dom"/>
</dbReference>
<dbReference type="CDD" id="cd00201">
    <property type="entry name" value="WW"/>
    <property type="match status" value="1"/>
</dbReference>
<dbReference type="GO" id="GO:0016301">
    <property type="term" value="F:kinase activity"/>
    <property type="evidence" value="ECO:0007669"/>
    <property type="project" value="UniProtKB-KW"/>
</dbReference>
<dbReference type="PANTHER" id="PTHR10316">
    <property type="entry name" value="MEMBRANE ASSOCIATED GUANYLATE KINASE-RELATED"/>
    <property type="match status" value="1"/>
</dbReference>
<dbReference type="GO" id="GO:0007165">
    <property type="term" value="P:signal transduction"/>
    <property type="evidence" value="ECO:0007669"/>
    <property type="project" value="TreeGrafter"/>
</dbReference>
<dbReference type="SMART" id="SM00456">
    <property type="entry name" value="WW"/>
    <property type="match status" value="1"/>
</dbReference>
<feature type="domain" description="PDZ" evidence="4">
    <location>
        <begin position="130"/>
        <end position="212"/>
    </location>
</feature>
<evidence type="ECO:0000256" key="2">
    <source>
        <dbReference type="SAM" id="MobiDB-lite"/>
    </source>
</evidence>
<organism evidence="5 6">
    <name type="scientific">Geodia barretti</name>
    <name type="common">Barrett's horny sponge</name>
    <dbReference type="NCBI Taxonomy" id="519541"/>
    <lineage>
        <taxon>Eukaryota</taxon>
        <taxon>Metazoa</taxon>
        <taxon>Porifera</taxon>
        <taxon>Demospongiae</taxon>
        <taxon>Heteroscleromorpha</taxon>
        <taxon>Tetractinellida</taxon>
        <taxon>Astrophorina</taxon>
        <taxon>Geodiidae</taxon>
        <taxon>Geodia</taxon>
    </lineage>
</organism>
<dbReference type="CDD" id="cd06733">
    <property type="entry name" value="PDZ3_MAGI-1_3-like"/>
    <property type="match status" value="1"/>
</dbReference>
<proteinExistence type="predicted"/>